<keyword evidence="2" id="KW-1185">Reference proteome</keyword>
<protein>
    <submittedName>
        <fullName evidence="1">Uncharacterized protein</fullName>
    </submittedName>
</protein>
<dbReference type="EMBL" id="CAIX01000476">
    <property type="protein sequence ID" value="CCI10950.1"/>
    <property type="molecule type" value="Genomic_DNA"/>
</dbReference>
<gene>
    <name evidence="1" type="ORF">BN9_121000</name>
</gene>
<dbReference type="AlphaFoldDB" id="A0A024FV01"/>
<evidence type="ECO:0000313" key="1">
    <source>
        <dbReference type="EMBL" id="CCI10950.1"/>
    </source>
</evidence>
<proteinExistence type="predicted"/>
<sequence length="174" mass="19028">MGMLGAMIGKLTHIFVDLMNPVLAASKQRTRILSLKYTYLPLSFSCKCETARSLNDIFQLSFSAVLWLLQTHECAQTVELVEIERLRQYVGDQFIRSSRTPGNFLAASEEATNSASIVDSDIPPCFLHVQLTSLPFIITTAPVNDLRSALSDAKSASLNDAKLSGESVLGLATM</sequence>
<name>A0A024FV01_9STRA</name>
<comment type="caution">
    <text evidence="1">The sequence shown here is derived from an EMBL/GenBank/DDBJ whole genome shotgun (WGS) entry which is preliminary data.</text>
</comment>
<dbReference type="InParanoid" id="A0A024FV01"/>
<evidence type="ECO:0000313" key="2">
    <source>
        <dbReference type="Proteomes" id="UP000053237"/>
    </source>
</evidence>
<dbReference type="OrthoDB" id="146209at2759"/>
<accession>A0A024FV01</accession>
<organism evidence="1 2">
    <name type="scientific">Albugo candida</name>
    <dbReference type="NCBI Taxonomy" id="65357"/>
    <lineage>
        <taxon>Eukaryota</taxon>
        <taxon>Sar</taxon>
        <taxon>Stramenopiles</taxon>
        <taxon>Oomycota</taxon>
        <taxon>Peronosporomycetes</taxon>
        <taxon>Albuginales</taxon>
        <taxon>Albuginaceae</taxon>
        <taxon>Albugo</taxon>
    </lineage>
</organism>
<dbReference type="Proteomes" id="UP000053237">
    <property type="component" value="Unassembled WGS sequence"/>
</dbReference>
<reference evidence="1 2" key="1">
    <citation type="submission" date="2012-05" db="EMBL/GenBank/DDBJ databases">
        <title>Recombination and specialization in a pathogen metapopulation.</title>
        <authorList>
            <person name="Gardiner A."/>
            <person name="Kemen E."/>
            <person name="Schultz-Larsen T."/>
            <person name="MacLean D."/>
            <person name="Van Oosterhout C."/>
            <person name="Jones J.D.G."/>
        </authorList>
    </citation>
    <scope>NUCLEOTIDE SEQUENCE [LARGE SCALE GENOMIC DNA]</scope>
    <source>
        <strain evidence="1 2">Ac Nc2</strain>
    </source>
</reference>